<evidence type="ECO:0000313" key="3">
    <source>
        <dbReference type="EMBL" id="CAH1801370.1"/>
    </source>
</evidence>
<feature type="region of interest" description="Disordered" evidence="2">
    <location>
        <begin position="456"/>
        <end position="480"/>
    </location>
</feature>
<feature type="coiled-coil region" evidence="1">
    <location>
        <begin position="302"/>
        <end position="343"/>
    </location>
</feature>
<protein>
    <submittedName>
        <fullName evidence="3">Uncharacterized protein</fullName>
    </submittedName>
</protein>
<feature type="coiled-coil region" evidence="1">
    <location>
        <begin position="96"/>
        <end position="123"/>
    </location>
</feature>
<gene>
    <name evidence="3" type="ORF">OFUS_LOCUS25165</name>
</gene>
<organism evidence="3 4">
    <name type="scientific">Owenia fusiformis</name>
    <name type="common">Polychaete worm</name>
    <dbReference type="NCBI Taxonomy" id="6347"/>
    <lineage>
        <taxon>Eukaryota</taxon>
        <taxon>Metazoa</taxon>
        <taxon>Spiralia</taxon>
        <taxon>Lophotrochozoa</taxon>
        <taxon>Annelida</taxon>
        <taxon>Polychaeta</taxon>
        <taxon>Sedentaria</taxon>
        <taxon>Canalipalpata</taxon>
        <taxon>Sabellida</taxon>
        <taxon>Oweniida</taxon>
        <taxon>Oweniidae</taxon>
        <taxon>Owenia</taxon>
    </lineage>
</organism>
<sequence length="480" mass="56044">MESGKTSPEKKKVSWSPNPLIYWKDGEENKQDLHWRGPVDGGDGAWVGNFDVALEGAKKRWVGKDECGHCGGLPCPWDSLHGEAERKQRVKDLQFVQKTIEEMKELEAKYKKVCDKNDEMADTIRYMKESENDWKIAKLLMARQIQEKDALINQHIEEKHKLMVEVSKLKQNMHMLREENSKNKKKSEYKEARAQRLSLDLAAAVEECDEAKVEIERTARKYRNIIQENLIEIEKLKKEVETINEQLVNVTKLMETQKHELNKMTGMYWELKHDNTKDEIIDDLKKKLSKSEEIKDIWISHSQKLTDNISELEVEITDLKSNLKASQQQCQKKEENIRVLQMRRENDAVEITRLQKRLQANNKFNQFMDIKKEMTVVKQENNVLRNKINSFTPVPVLQRDGSVREMVLDSAKLGILVEEEVQSKSQTQSMPNQKFDFFKGHSRRAKSAKLLRLRDSMGSGIDQSEPEVEDYQFRPKSNLS</sequence>
<dbReference type="EMBL" id="CAIIXF020000012">
    <property type="protein sequence ID" value="CAH1801370.1"/>
    <property type="molecule type" value="Genomic_DNA"/>
</dbReference>
<keyword evidence="1" id="KW-0175">Coiled coil</keyword>
<dbReference type="Proteomes" id="UP000749559">
    <property type="component" value="Unassembled WGS sequence"/>
</dbReference>
<comment type="caution">
    <text evidence="3">The sequence shown here is derived from an EMBL/GenBank/DDBJ whole genome shotgun (WGS) entry which is preliminary data.</text>
</comment>
<accession>A0A8S4Q5Z2</accession>
<keyword evidence="4" id="KW-1185">Reference proteome</keyword>
<feature type="coiled-coil region" evidence="1">
    <location>
        <begin position="152"/>
        <end position="253"/>
    </location>
</feature>
<evidence type="ECO:0000313" key="4">
    <source>
        <dbReference type="Proteomes" id="UP000749559"/>
    </source>
</evidence>
<evidence type="ECO:0000256" key="2">
    <source>
        <dbReference type="SAM" id="MobiDB-lite"/>
    </source>
</evidence>
<dbReference type="AlphaFoldDB" id="A0A8S4Q5Z2"/>
<name>A0A8S4Q5Z2_OWEFU</name>
<dbReference type="OrthoDB" id="10058798at2759"/>
<reference evidence="3" key="1">
    <citation type="submission" date="2022-03" db="EMBL/GenBank/DDBJ databases">
        <authorList>
            <person name="Martin C."/>
        </authorList>
    </citation>
    <scope>NUCLEOTIDE SEQUENCE</scope>
</reference>
<evidence type="ECO:0000256" key="1">
    <source>
        <dbReference type="SAM" id="Coils"/>
    </source>
</evidence>
<proteinExistence type="predicted"/>